<accession>A0AB35HZW9</accession>
<organism evidence="1 2">
    <name type="scientific">Microbulbifer thermotolerans</name>
    <dbReference type="NCBI Taxonomy" id="252514"/>
    <lineage>
        <taxon>Bacteria</taxon>
        <taxon>Pseudomonadati</taxon>
        <taxon>Pseudomonadota</taxon>
        <taxon>Gammaproteobacteria</taxon>
        <taxon>Cellvibrionales</taxon>
        <taxon>Microbulbiferaceae</taxon>
        <taxon>Microbulbifer</taxon>
    </lineage>
</organism>
<dbReference type="PROSITE" id="PS51257">
    <property type="entry name" value="PROKAR_LIPOPROTEIN"/>
    <property type="match status" value="1"/>
</dbReference>
<evidence type="ECO:0000313" key="1">
    <source>
        <dbReference type="EMBL" id="MCX2803079.1"/>
    </source>
</evidence>
<gene>
    <name evidence="1" type="ORF">OQJ68_14895</name>
</gene>
<protein>
    <submittedName>
        <fullName evidence="1">Uncharacterized protein</fullName>
    </submittedName>
</protein>
<evidence type="ECO:0000313" key="2">
    <source>
        <dbReference type="Proteomes" id="UP001209730"/>
    </source>
</evidence>
<dbReference type="Proteomes" id="UP001209730">
    <property type="component" value="Unassembled WGS sequence"/>
</dbReference>
<name>A0AB35HZW9_MICTH</name>
<dbReference type="AlphaFoldDB" id="A0AB35HZW9"/>
<reference evidence="1" key="1">
    <citation type="submission" date="2022-11" db="EMBL/GenBank/DDBJ databases">
        <title>Chitin-degrading and fungicidal potential of chitinolytic bacterial strains from marine environment of the Pacific Ocean regions.</title>
        <authorList>
            <person name="Pentekhina I."/>
            <person name="Nedashkovskaya O."/>
            <person name="Seitkalieva A."/>
            <person name="Podvolotskaya A."/>
            <person name="Tekutyeva L."/>
            <person name="Balabanova L."/>
        </authorList>
    </citation>
    <scope>NUCLEOTIDE SEQUENCE</scope>
    <source>
        <strain evidence="1">KMM 6838</strain>
    </source>
</reference>
<proteinExistence type="predicted"/>
<dbReference type="EMBL" id="JAPHQB010000031">
    <property type="protein sequence ID" value="MCX2803079.1"/>
    <property type="molecule type" value="Genomic_DNA"/>
</dbReference>
<comment type="caution">
    <text evidence="1">The sequence shown here is derived from an EMBL/GenBank/DDBJ whole genome shotgun (WGS) entry which is preliminary data.</text>
</comment>
<sequence>MKKFKVLPVALLLSACQTGTMEGNASESALEETQSLVKVCKDHPCRRNIHVTFRTDGEPVDQMIPLYWPRVFNEVISVLPGESFYVEAELEDGKLVNMKEVSENSNPDKTIIIKFNQVENETGMMLSIYNPFETVVLKFNMDMVDFFGTPHKTSSCPIMPQAYIFESWPHPIPELIIKNPVAVPVHKMEAVECIY</sequence>
<dbReference type="RefSeq" id="WP_266066617.1">
    <property type="nucleotide sequence ID" value="NZ_JAPHQB010000031.1"/>
</dbReference>